<protein>
    <submittedName>
        <fullName evidence="8">Electron transport complex subunit RsxG</fullName>
    </submittedName>
</protein>
<evidence type="ECO:0000256" key="4">
    <source>
        <dbReference type="ARBA" id="ARBA00022643"/>
    </source>
</evidence>
<keyword evidence="2" id="KW-0597">Phosphoprotein</keyword>
<gene>
    <name evidence="8" type="primary">rsxG</name>
    <name evidence="8" type="ORF">Pan216_04850</name>
</gene>
<evidence type="ECO:0000256" key="3">
    <source>
        <dbReference type="ARBA" id="ARBA00022630"/>
    </source>
</evidence>
<keyword evidence="4" id="KW-0288">FMN</keyword>
<keyword evidence="6" id="KW-0472">Membrane</keyword>
<evidence type="ECO:0000256" key="5">
    <source>
        <dbReference type="ARBA" id="ARBA00022982"/>
    </source>
</evidence>
<evidence type="ECO:0000313" key="8">
    <source>
        <dbReference type="EMBL" id="QDU59654.1"/>
    </source>
</evidence>
<evidence type="ECO:0000259" key="7">
    <source>
        <dbReference type="SMART" id="SM00900"/>
    </source>
</evidence>
<feature type="transmembrane region" description="Helical" evidence="6">
    <location>
        <begin position="476"/>
        <end position="493"/>
    </location>
</feature>
<dbReference type="Proteomes" id="UP000317093">
    <property type="component" value="Chromosome"/>
</dbReference>
<feature type="domain" description="FMN-binding" evidence="7">
    <location>
        <begin position="255"/>
        <end position="343"/>
    </location>
</feature>
<dbReference type="PANTHER" id="PTHR36118:SF1">
    <property type="entry name" value="ION-TRANSLOCATING OXIDOREDUCTASE COMPLEX SUBUNIT G"/>
    <property type="match status" value="1"/>
</dbReference>
<evidence type="ECO:0000313" key="9">
    <source>
        <dbReference type="Proteomes" id="UP000317093"/>
    </source>
</evidence>
<dbReference type="GO" id="GO:0022900">
    <property type="term" value="P:electron transport chain"/>
    <property type="evidence" value="ECO:0007669"/>
    <property type="project" value="InterPro"/>
</dbReference>
<feature type="transmembrane region" description="Helical" evidence="6">
    <location>
        <begin position="362"/>
        <end position="379"/>
    </location>
</feature>
<dbReference type="KEGG" id="knv:Pan216_04850"/>
<evidence type="ECO:0000256" key="2">
    <source>
        <dbReference type="ARBA" id="ARBA00022553"/>
    </source>
</evidence>
<keyword evidence="6" id="KW-0812">Transmembrane</keyword>
<keyword evidence="6" id="KW-1133">Transmembrane helix</keyword>
<keyword evidence="3" id="KW-0285">Flavoprotein</keyword>
<dbReference type="InterPro" id="IPR007329">
    <property type="entry name" value="FMN-bd"/>
</dbReference>
<accession>A0A518AY68</accession>
<sequence>MADRSPNELSILESPSPPRGTPWRRWGLHLLRWTLVLAILCLIRANHQRHLAEEKAQREVSAGVDSVLPFFPRAARFTGTDPVRGGRYVVDEDGTKLGYVLQTSPMSDDIIGYSGPNNTLIAFGTDDRVVGIDLVSSGDTEDHVAQVVAHAPFMTGFNGLTWEDLEQLESVQAVSGATLTSLALAEGVLYRVRGSKPSFRFPDPVTLKEIQRLFPDANAFRPTPASQELLEIRDTDDRRVGFVARTSPRNDHRIGYRGPTDALLGIDPTGNHVTGIAIKESYDTPVYVEDVTSDYTFMRGFREMPLEELASWEEKDTQAHAVSGATMTSAALVDSLAASARSILYHREAPATPVWEPRLRDLGLGIVVVVGLMLSFSNLRGKLWLRRLFQVFLVLYVGFVSGDLLSQALLVGWAEHGVPWRIATGLVLVGAVAFLVPLTTKKQWYCHHYCPYGAAQELVKQRLPWRWKIPHRLHRLLKLTPLLLLAWVLVVTFRHLDVDLASIEPFDAFIFRVAGWGTIAVAVAGLIVSLFVPMAYCQYACPTGALLKFLRFNNRSDRLGGGDWAAILLLATALLLSLP</sequence>
<keyword evidence="5" id="KW-0249">Electron transport</keyword>
<proteinExistence type="predicted"/>
<dbReference type="Pfam" id="PF12801">
    <property type="entry name" value="Fer4_5"/>
    <property type="match status" value="2"/>
</dbReference>
<dbReference type="AlphaFoldDB" id="A0A518AY68"/>
<feature type="transmembrane region" description="Helical" evidence="6">
    <location>
        <begin position="558"/>
        <end position="578"/>
    </location>
</feature>
<dbReference type="EMBL" id="CP036279">
    <property type="protein sequence ID" value="QDU59654.1"/>
    <property type="molecule type" value="Genomic_DNA"/>
</dbReference>
<dbReference type="InterPro" id="IPR017896">
    <property type="entry name" value="4Fe4S_Fe-S-bd"/>
</dbReference>
<feature type="transmembrane region" description="Helical" evidence="6">
    <location>
        <begin position="420"/>
        <end position="438"/>
    </location>
</feature>
<dbReference type="SMART" id="SM00900">
    <property type="entry name" value="FMN_bind"/>
    <property type="match status" value="2"/>
</dbReference>
<feature type="transmembrane region" description="Helical" evidence="6">
    <location>
        <begin position="391"/>
        <end position="414"/>
    </location>
</feature>
<dbReference type="Pfam" id="PF04205">
    <property type="entry name" value="FMN_bind"/>
    <property type="match status" value="2"/>
</dbReference>
<dbReference type="GO" id="GO:0009055">
    <property type="term" value="F:electron transfer activity"/>
    <property type="evidence" value="ECO:0007669"/>
    <property type="project" value="InterPro"/>
</dbReference>
<keyword evidence="9" id="KW-1185">Reference proteome</keyword>
<evidence type="ECO:0000256" key="1">
    <source>
        <dbReference type="ARBA" id="ARBA00022448"/>
    </source>
</evidence>
<name>A0A518AY68_9BACT</name>
<dbReference type="RefSeq" id="WP_145254269.1">
    <property type="nucleotide sequence ID" value="NZ_CP036279.1"/>
</dbReference>
<dbReference type="OrthoDB" id="235065at2"/>
<dbReference type="GO" id="GO:0010181">
    <property type="term" value="F:FMN binding"/>
    <property type="evidence" value="ECO:0007669"/>
    <property type="project" value="InterPro"/>
</dbReference>
<feature type="domain" description="FMN-binding" evidence="7">
    <location>
        <begin position="112"/>
        <end position="195"/>
    </location>
</feature>
<dbReference type="PANTHER" id="PTHR36118">
    <property type="entry name" value="ION-TRANSLOCATING OXIDOREDUCTASE COMPLEX SUBUNIT G"/>
    <property type="match status" value="1"/>
</dbReference>
<reference evidence="8 9" key="1">
    <citation type="submission" date="2019-02" db="EMBL/GenBank/DDBJ databases">
        <title>Deep-cultivation of Planctomycetes and their phenomic and genomic characterization uncovers novel biology.</title>
        <authorList>
            <person name="Wiegand S."/>
            <person name="Jogler M."/>
            <person name="Boedeker C."/>
            <person name="Pinto D."/>
            <person name="Vollmers J."/>
            <person name="Rivas-Marin E."/>
            <person name="Kohn T."/>
            <person name="Peeters S.H."/>
            <person name="Heuer A."/>
            <person name="Rast P."/>
            <person name="Oberbeckmann S."/>
            <person name="Bunk B."/>
            <person name="Jeske O."/>
            <person name="Meyerdierks A."/>
            <person name="Storesund J.E."/>
            <person name="Kallscheuer N."/>
            <person name="Luecker S."/>
            <person name="Lage O.M."/>
            <person name="Pohl T."/>
            <person name="Merkel B.J."/>
            <person name="Hornburger P."/>
            <person name="Mueller R.-W."/>
            <person name="Bruemmer F."/>
            <person name="Labrenz M."/>
            <person name="Spormann A.M."/>
            <person name="Op den Camp H."/>
            <person name="Overmann J."/>
            <person name="Amann R."/>
            <person name="Jetten M.S.M."/>
            <person name="Mascher T."/>
            <person name="Medema M.H."/>
            <person name="Devos D.P."/>
            <person name="Kaster A.-K."/>
            <person name="Ovreas L."/>
            <person name="Rohde M."/>
            <person name="Galperin M.Y."/>
            <person name="Jogler C."/>
        </authorList>
    </citation>
    <scope>NUCLEOTIDE SEQUENCE [LARGE SCALE GENOMIC DNA]</scope>
    <source>
        <strain evidence="8 9">Pan216</strain>
    </source>
</reference>
<feature type="transmembrane region" description="Helical" evidence="6">
    <location>
        <begin position="513"/>
        <end position="537"/>
    </location>
</feature>
<organism evidence="8 9">
    <name type="scientific">Kolteria novifilia</name>
    <dbReference type="NCBI Taxonomy" id="2527975"/>
    <lineage>
        <taxon>Bacteria</taxon>
        <taxon>Pseudomonadati</taxon>
        <taxon>Planctomycetota</taxon>
        <taxon>Planctomycetia</taxon>
        <taxon>Kolteriales</taxon>
        <taxon>Kolteriaceae</taxon>
        <taxon>Kolteria</taxon>
    </lineage>
</organism>
<dbReference type="InterPro" id="IPR010209">
    <property type="entry name" value="Ion_transpt_RnfG/RsxG"/>
</dbReference>
<evidence type="ECO:0000256" key="6">
    <source>
        <dbReference type="SAM" id="Phobius"/>
    </source>
</evidence>
<keyword evidence="1" id="KW-0813">Transport</keyword>
<dbReference type="GO" id="GO:0005886">
    <property type="term" value="C:plasma membrane"/>
    <property type="evidence" value="ECO:0007669"/>
    <property type="project" value="InterPro"/>
</dbReference>